<evidence type="ECO:0008006" key="11">
    <source>
        <dbReference type="Google" id="ProtNLM"/>
    </source>
</evidence>
<evidence type="ECO:0000256" key="7">
    <source>
        <dbReference type="ARBA" id="ARBA00023180"/>
    </source>
</evidence>
<evidence type="ECO:0000256" key="2">
    <source>
        <dbReference type="ARBA" id="ARBA00022475"/>
    </source>
</evidence>
<feature type="transmembrane region" description="Helical" evidence="8">
    <location>
        <begin position="217"/>
        <end position="235"/>
    </location>
</feature>
<comment type="caution">
    <text evidence="9">The sequence shown here is derived from an EMBL/GenBank/DDBJ whole genome shotgun (WGS) entry which is preliminary data.</text>
</comment>
<name>A0A0L0BQQ6_LUCCU</name>
<evidence type="ECO:0000313" key="10">
    <source>
        <dbReference type="Proteomes" id="UP000037069"/>
    </source>
</evidence>
<feature type="transmembrane region" description="Helical" evidence="8">
    <location>
        <begin position="181"/>
        <end position="197"/>
    </location>
</feature>
<reference evidence="9 10" key="1">
    <citation type="journal article" date="2015" name="Nat. Commun.">
        <title>Lucilia cuprina genome unlocks parasitic fly biology to underpin future interventions.</title>
        <authorList>
            <person name="Anstead C.A."/>
            <person name="Korhonen P.K."/>
            <person name="Young N.D."/>
            <person name="Hall R.S."/>
            <person name="Jex A.R."/>
            <person name="Murali S.C."/>
            <person name="Hughes D.S."/>
            <person name="Lee S.F."/>
            <person name="Perry T."/>
            <person name="Stroehlein A.J."/>
            <person name="Ansell B.R."/>
            <person name="Breugelmans B."/>
            <person name="Hofmann A."/>
            <person name="Qu J."/>
            <person name="Dugan S."/>
            <person name="Lee S.L."/>
            <person name="Chao H."/>
            <person name="Dinh H."/>
            <person name="Han Y."/>
            <person name="Doddapaneni H.V."/>
            <person name="Worley K.C."/>
            <person name="Muzny D.M."/>
            <person name="Ioannidis P."/>
            <person name="Waterhouse R.M."/>
            <person name="Zdobnov E.M."/>
            <person name="James P.J."/>
            <person name="Bagnall N.H."/>
            <person name="Kotze A.C."/>
            <person name="Gibbs R.A."/>
            <person name="Richards S."/>
            <person name="Batterham P."/>
            <person name="Gasser R.B."/>
        </authorList>
    </citation>
    <scope>NUCLEOTIDE SEQUENCE [LARGE SCALE GENOMIC DNA]</scope>
    <source>
        <strain evidence="9 10">LS</strain>
        <tissue evidence="9">Full body</tissue>
    </source>
</reference>
<keyword evidence="7" id="KW-0325">Glycoprotein</keyword>
<dbReference type="InterPro" id="IPR052192">
    <property type="entry name" value="Insect_Ionotropic_Sensory_Rcpt"/>
</dbReference>
<dbReference type="OMA" id="YAYLAHS"/>
<gene>
    <name evidence="9" type="ORF">FF38_04491</name>
</gene>
<evidence type="ECO:0000256" key="3">
    <source>
        <dbReference type="ARBA" id="ARBA00022692"/>
    </source>
</evidence>
<keyword evidence="4 8" id="KW-1133">Transmembrane helix</keyword>
<proteinExistence type="predicted"/>
<evidence type="ECO:0000313" key="9">
    <source>
        <dbReference type="EMBL" id="KNC22328.1"/>
    </source>
</evidence>
<dbReference type="PANTHER" id="PTHR42643:SF41">
    <property type="entry name" value="IONOTROPIC RECEPTOR 20A-RELATED"/>
    <property type="match status" value="1"/>
</dbReference>
<keyword evidence="2" id="KW-1003">Cell membrane</keyword>
<protein>
    <recommendedName>
        <fullName evidence="11">Ionotropic glutamate receptor L-glutamate and glycine-binding domain-containing protein</fullName>
    </recommendedName>
</protein>
<organism evidence="9 10">
    <name type="scientific">Lucilia cuprina</name>
    <name type="common">Green bottle fly</name>
    <name type="synonym">Australian sheep blowfly</name>
    <dbReference type="NCBI Taxonomy" id="7375"/>
    <lineage>
        <taxon>Eukaryota</taxon>
        <taxon>Metazoa</taxon>
        <taxon>Ecdysozoa</taxon>
        <taxon>Arthropoda</taxon>
        <taxon>Hexapoda</taxon>
        <taxon>Insecta</taxon>
        <taxon>Pterygota</taxon>
        <taxon>Neoptera</taxon>
        <taxon>Endopterygota</taxon>
        <taxon>Diptera</taxon>
        <taxon>Brachycera</taxon>
        <taxon>Muscomorpha</taxon>
        <taxon>Oestroidea</taxon>
        <taxon>Calliphoridae</taxon>
        <taxon>Luciliinae</taxon>
        <taxon>Lucilia</taxon>
    </lineage>
</organism>
<evidence type="ECO:0000256" key="4">
    <source>
        <dbReference type="ARBA" id="ARBA00022989"/>
    </source>
</evidence>
<accession>A0A0L0BQQ6</accession>
<keyword evidence="10" id="KW-1185">Reference proteome</keyword>
<dbReference type="AlphaFoldDB" id="A0A0L0BQQ6"/>
<evidence type="ECO:0000256" key="6">
    <source>
        <dbReference type="ARBA" id="ARBA00023170"/>
    </source>
</evidence>
<dbReference type="EMBL" id="JRES01001516">
    <property type="protein sequence ID" value="KNC22328.1"/>
    <property type="molecule type" value="Genomic_DNA"/>
</dbReference>
<dbReference type="GO" id="GO:0005886">
    <property type="term" value="C:plasma membrane"/>
    <property type="evidence" value="ECO:0007669"/>
    <property type="project" value="UniProtKB-SubCell"/>
</dbReference>
<keyword evidence="5 8" id="KW-0472">Membrane</keyword>
<dbReference type="PANTHER" id="PTHR42643">
    <property type="entry name" value="IONOTROPIC RECEPTOR 20A-RELATED"/>
    <property type="match status" value="1"/>
</dbReference>
<evidence type="ECO:0000256" key="1">
    <source>
        <dbReference type="ARBA" id="ARBA00004651"/>
    </source>
</evidence>
<dbReference type="SUPFAM" id="SSF53850">
    <property type="entry name" value="Periplasmic binding protein-like II"/>
    <property type="match status" value="1"/>
</dbReference>
<dbReference type="Proteomes" id="UP000037069">
    <property type="component" value="Unassembled WGS sequence"/>
</dbReference>
<evidence type="ECO:0000256" key="8">
    <source>
        <dbReference type="SAM" id="Phobius"/>
    </source>
</evidence>
<evidence type="ECO:0000256" key="5">
    <source>
        <dbReference type="ARBA" id="ARBA00023136"/>
    </source>
</evidence>
<dbReference type="OrthoDB" id="7912094at2759"/>
<keyword evidence="3 8" id="KW-0812">Transmembrane</keyword>
<comment type="subcellular location">
    <subcellularLocation>
        <location evidence="1">Cell membrane</location>
        <topology evidence="1">Multi-pass membrane protein</topology>
    </subcellularLocation>
</comment>
<sequence length="443" mass="52312">MKQEYLNERNWQYFSKVLEHLRKTNVLFVKDFDGEDEEEMYNFFTNTWKEGFLNVLLSNLKGEQHELYTFTPFPMIKMETISIAGYLNRHRSVPNGLGYTIRSSAGNNPPRAFVYYNENFKLECKGLGPQLLKIFAQRYNFSIDWILMPNFESVGMLDCLKYLLTDTVDTCSELLPRNEQSYAIATPVYIIYGYVLVPFAPHLPKSKYLLHPFHKEIWWLMLVGILLLTIVMSLINRFKLGWWHITLQFMRSMEFLLYIGPQLPPSWEDLKQRGVTVLITESDMEILSMYNSFEPISDNYLKIDVSSYVDLRNSLNNQFAYVNFEDKATFYLYQQKFLQRPRLRKMPKPLSALWANIPMPHNWPFLNLFNQYMLHMFDSGLIPHLLEQSKEEGIRMGYISFIKTEYRDVEPLNMDYFKLPAILLGVGYASLLDVRKQTKGQDN</sequence>
<keyword evidence="6" id="KW-0675">Receptor</keyword>